<keyword evidence="2" id="KW-1185">Reference proteome</keyword>
<gene>
    <name evidence="1" type="ORF">Golob_027306</name>
</gene>
<protein>
    <submittedName>
        <fullName evidence="1">Uncharacterized protein</fullName>
    </submittedName>
</protein>
<proteinExistence type="predicted"/>
<dbReference type="AlphaFoldDB" id="A0A7J8NIV2"/>
<reference evidence="1 2" key="1">
    <citation type="journal article" date="2019" name="Genome Biol. Evol.">
        <title>Insights into the evolution of the New World diploid cottons (Gossypium, subgenus Houzingenia) based on genome sequencing.</title>
        <authorList>
            <person name="Grover C.E."/>
            <person name="Arick M.A. 2nd"/>
            <person name="Thrash A."/>
            <person name="Conover J.L."/>
            <person name="Sanders W.S."/>
            <person name="Peterson D.G."/>
            <person name="Frelichowski J.E."/>
            <person name="Scheffler J.A."/>
            <person name="Scheffler B.E."/>
            <person name="Wendel J.F."/>
        </authorList>
    </citation>
    <scope>NUCLEOTIDE SEQUENCE [LARGE SCALE GENOMIC DNA]</scope>
    <source>
        <strain evidence="1">157</strain>
        <tissue evidence="1">Leaf</tissue>
    </source>
</reference>
<dbReference type="EMBL" id="JABEZX010351425">
    <property type="protein sequence ID" value="MBA0576793.1"/>
    <property type="molecule type" value="Genomic_DNA"/>
</dbReference>
<name>A0A7J8NIV2_9ROSI</name>
<sequence>MLVEKPTQWLTSSPKRMLLLRNSLLP</sequence>
<dbReference type="Proteomes" id="UP000593572">
    <property type="component" value="Unassembled WGS sequence"/>
</dbReference>
<accession>A0A7J8NIV2</accession>
<feature type="non-terminal residue" evidence="1">
    <location>
        <position position="26"/>
    </location>
</feature>
<evidence type="ECO:0000313" key="2">
    <source>
        <dbReference type="Proteomes" id="UP000593572"/>
    </source>
</evidence>
<organism evidence="1 2">
    <name type="scientific">Gossypium lobatum</name>
    <dbReference type="NCBI Taxonomy" id="34289"/>
    <lineage>
        <taxon>Eukaryota</taxon>
        <taxon>Viridiplantae</taxon>
        <taxon>Streptophyta</taxon>
        <taxon>Embryophyta</taxon>
        <taxon>Tracheophyta</taxon>
        <taxon>Spermatophyta</taxon>
        <taxon>Magnoliopsida</taxon>
        <taxon>eudicotyledons</taxon>
        <taxon>Gunneridae</taxon>
        <taxon>Pentapetalae</taxon>
        <taxon>rosids</taxon>
        <taxon>malvids</taxon>
        <taxon>Malvales</taxon>
        <taxon>Malvaceae</taxon>
        <taxon>Malvoideae</taxon>
        <taxon>Gossypium</taxon>
    </lineage>
</organism>
<evidence type="ECO:0000313" key="1">
    <source>
        <dbReference type="EMBL" id="MBA0576793.1"/>
    </source>
</evidence>
<comment type="caution">
    <text evidence="1">The sequence shown here is derived from an EMBL/GenBank/DDBJ whole genome shotgun (WGS) entry which is preliminary data.</text>
</comment>